<accession>A0ACC1HKL3</accession>
<dbReference type="EMBL" id="JAMZIH010004319">
    <property type="protein sequence ID" value="KAJ1676323.1"/>
    <property type="molecule type" value="Genomic_DNA"/>
</dbReference>
<evidence type="ECO:0000313" key="1">
    <source>
        <dbReference type="EMBL" id="KAJ1676323.1"/>
    </source>
</evidence>
<proteinExistence type="predicted"/>
<keyword evidence="2" id="KW-1185">Reference proteome</keyword>
<reference evidence="1" key="1">
    <citation type="submission" date="2022-06" db="EMBL/GenBank/DDBJ databases">
        <title>Phylogenomic reconstructions and comparative analyses of Kickxellomycotina fungi.</title>
        <authorList>
            <person name="Reynolds N.K."/>
            <person name="Stajich J.E."/>
            <person name="Barry K."/>
            <person name="Grigoriev I.V."/>
            <person name="Crous P."/>
            <person name="Smith M.E."/>
        </authorList>
    </citation>
    <scope>NUCLEOTIDE SEQUENCE</scope>
    <source>
        <strain evidence="1">RSA 2271</strain>
    </source>
</reference>
<sequence length="103" mass="11036">MLNRINYLYLRSQATKPSVPVAENVDSEDSTVNDSDDYDNGAASSASRGSSSADTELDDLLTEGPTPTDEAVKATAAGMHPKAQIQSQTLASKEQELMMRLSK</sequence>
<name>A0ACC1HKL3_9FUNG</name>
<dbReference type="Proteomes" id="UP001145114">
    <property type="component" value="Unassembled WGS sequence"/>
</dbReference>
<comment type="caution">
    <text evidence="1">The sequence shown here is derived from an EMBL/GenBank/DDBJ whole genome shotgun (WGS) entry which is preliminary data.</text>
</comment>
<feature type="non-terminal residue" evidence="1">
    <location>
        <position position="103"/>
    </location>
</feature>
<organism evidence="1 2">
    <name type="scientific">Spiromyces aspiralis</name>
    <dbReference type="NCBI Taxonomy" id="68401"/>
    <lineage>
        <taxon>Eukaryota</taxon>
        <taxon>Fungi</taxon>
        <taxon>Fungi incertae sedis</taxon>
        <taxon>Zoopagomycota</taxon>
        <taxon>Kickxellomycotina</taxon>
        <taxon>Kickxellomycetes</taxon>
        <taxon>Kickxellales</taxon>
        <taxon>Kickxellaceae</taxon>
        <taxon>Spiromyces</taxon>
    </lineage>
</organism>
<evidence type="ECO:0000313" key="2">
    <source>
        <dbReference type="Proteomes" id="UP001145114"/>
    </source>
</evidence>
<protein>
    <submittedName>
        <fullName evidence="1">Uncharacterized protein</fullName>
    </submittedName>
</protein>
<gene>
    <name evidence="1" type="ORF">EV182_008421</name>
</gene>